<accession>A0A2W5TID5</accession>
<dbReference type="EMBL" id="QFQP01000005">
    <property type="protein sequence ID" value="PZR15349.1"/>
    <property type="molecule type" value="Genomic_DNA"/>
</dbReference>
<name>A0A2W5TID5_9BACT</name>
<evidence type="ECO:0000313" key="4">
    <source>
        <dbReference type="Proteomes" id="UP000249061"/>
    </source>
</evidence>
<evidence type="ECO:0000313" key="3">
    <source>
        <dbReference type="EMBL" id="PZR15349.1"/>
    </source>
</evidence>
<dbReference type="Gene3D" id="3.40.50.1820">
    <property type="entry name" value="alpha/beta hydrolase"/>
    <property type="match status" value="1"/>
</dbReference>
<feature type="domain" description="AB hydrolase-1" evidence="2">
    <location>
        <begin position="75"/>
        <end position="318"/>
    </location>
</feature>
<dbReference type="PRINTS" id="PR00111">
    <property type="entry name" value="ABHYDROLASE"/>
</dbReference>
<comment type="caution">
    <text evidence="3">The sequence shown here is derived from an EMBL/GenBank/DDBJ whole genome shotgun (WGS) entry which is preliminary data.</text>
</comment>
<dbReference type="InterPro" id="IPR050266">
    <property type="entry name" value="AB_hydrolase_sf"/>
</dbReference>
<protein>
    <submittedName>
        <fullName evidence="3">Alpha/beta hydrolase</fullName>
    </submittedName>
</protein>
<evidence type="ECO:0000256" key="1">
    <source>
        <dbReference type="ARBA" id="ARBA00022801"/>
    </source>
</evidence>
<gene>
    <name evidence="3" type="ORF">DI536_07795</name>
</gene>
<dbReference type="GO" id="GO:0016787">
    <property type="term" value="F:hydrolase activity"/>
    <property type="evidence" value="ECO:0007669"/>
    <property type="project" value="UniProtKB-KW"/>
</dbReference>
<dbReference type="InterPro" id="IPR000073">
    <property type="entry name" value="AB_hydrolase_1"/>
</dbReference>
<sequence length="352" mass="39266">MRTTILLMVALISAGCVKRYDGEPKLEFADVPYVGNSGNAWPLKSVELPGAAERYKLSHAPKLSYVELNPEAKQTVLFLHGLGSYLKFWRSQLDETAAAGYRVIAIDQLGFGKSEKPAGFPYSTESFAENVDELLTILGIQKAIVVGHSMGGQTALSTAIRYPSRVQALVLVSPAGFEYFSGREKQWFKNVYGRVLIRDADEEAIWGAIRYQNFRHWDPSYEWLIEERVRLAKNAEFDSYAYAQVRTVEGLTKDDFVRESLPKIVAPTVIIYGTSDRLIPNGFMHGGFTKDIMEYGHEKIRGSELVALKDCGHTVQLDCSQAFNEAFFAFLKKVPAPVTEVEQPPAPAPTEP</sequence>
<dbReference type="Proteomes" id="UP000249061">
    <property type="component" value="Unassembled WGS sequence"/>
</dbReference>
<organism evidence="3 4">
    <name type="scientific">Archangium gephyra</name>
    <dbReference type="NCBI Taxonomy" id="48"/>
    <lineage>
        <taxon>Bacteria</taxon>
        <taxon>Pseudomonadati</taxon>
        <taxon>Myxococcota</taxon>
        <taxon>Myxococcia</taxon>
        <taxon>Myxococcales</taxon>
        <taxon>Cystobacterineae</taxon>
        <taxon>Archangiaceae</taxon>
        <taxon>Archangium</taxon>
    </lineage>
</organism>
<dbReference type="SUPFAM" id="SSF53474">
    <property type="entry name" value="alpha/beta-Hydrolases"/>
    <property type="match status" value="1"/>
</dbReference>
<dbReference type="PRINTS" id="PR00412">
    <property type="entry name" value="EPOXHYDRLASE"/>
</dbReference>
<dbReference type="Pfam" id="PF00561">
    <property type="entry name" value="Abhydrolase_1"/>
    <property type="match status" value="1"/>
</dbReference>
<dbReference type="PROSITE" id="PS51257">
    <property type="entry name" value="PROKAR_LIPOPROTEIN"/>
    <property type="match status" value="1"/>
</dbReference>
<reference evidence="3 4" key="1">
    <citation type="submission" date="2017-08" db="EMBL/GenBank/DDBJ databases">
        <title>Infants hospitalized years apart are colonized by the same room-sourced microbial strains.</title>
        <authorList>
            <person name="Brooks B."/>
            <person name="Olm M.R."/>
            <person name="Firek B.A."/>
            <person name="Baker R."/>
            <person name="Thomas B.C."/>
            <person name="Morowitz M.J."/>
            <person name="Banfield J.F."/>
        </authorList>
    </citation>
    <scope>NUCLEOTIDE SEQUENCE [LARGE SCALE GENOMIC DNA]</scope>
    <source>
        <strain evidence="3">S2_003_000_R2_14</strain>
    </source>
</reference>
<evidence type="ECO:0000259" key="2">
    <source>
        <dbReference type="Pfam" id="PF00561"/>
    </source>
</evidence>
<dbReference type="AlphaFoldDB" id="A0A2W5TID5"/>
<dbReference type="PANTHER" id="PTHR43798">
    <property type="entry name" value="MONOACYLGLYCEROL LIPASE"/>
    <property type="match status" value="1"/>
</dbReference>
<dbReference type="InterPro" id="IPR029058">
    <property type="entry name" value="AB_hydrolase_fold"/>
</dbReference>
<dbReference type="PANTHER" id="PTHR43798:SF31">
    <property type="entry name" value="AB HYDROLASE SUPERFAMILY PROTEIN YCLE"/>
    <property type="match status" value="1"/>
</dbReference>
<keyword evidence="1 3" id="KW-0378">Hydrolase</keyword>
<dbReference type="GO" id="GO:0016020">
    <property type="term" value="C:membrane"/>
    <property type="evidence" value="ECO:0007669"/>
    <property type="project" value="TreeGrafter"/>
</dbReference>
<proteinExistence type="predicted"/>
<dbReference type="InterPro" id="IPR000639">
    <property type="entry name" value="Epox_hydrolase-like"/>
</dbReference>